<dbReference type="RefSeq" id="WP_048570012.1">
    <property type="nucleotide sequence ID" value="NZ_LFVU01000008.1"/>
</dbReference>
<dbReference type="UniPathway" id="UPA00904">
    <property type="reaction ID" value="UER00874"/>
</dbReference>
<dbReference type="InterPro" id="IPR027363">
    <property type="entry name" value="M1Pi_N"/>
</dbReference>
<dbReference type="NCBIfam" id="NF004326">
    <property type="entry name" value="PRK05720.1"/>
    <property type="match status" value="1"/>
</dbReference>
<feature type="active site" description="Proton donor" evidence="3">
    <location>
        <position position="243"/>
    </location>
</feature>
<feature type="binding site" evidence="3">
    <location>
        <position position="202"/>
    </location>
    <ligand>
        <name>substrate</name>
    </ligand>
</feature>
<dbReference type="EMBL" id="LFVU01000008">
    <property type="protein sequence ID" value="KMT22448.1"/>
    <property type="molecule type" value="Genomic_DNA"/>
</dbReference>
<dbReference type="InterPro" id="IPR042529">
    <property type="entry name" value="IF_2B-like_C"/>
</dbReference>
<proteinExistence type="inferred from homology"/>
<gene>
    <name evidence="3 4" type="primary">mtnA</name>
    <name evidence="4" type="ORF">CLCY_12c00310</name>
</gene>
<dbReference type="FunFam" id="3.40.50.10470:FF:000006">
    <property type="entry name" value="Methylthioribose-1-phosphate isomerase"/>
    <property type="match status" value="1"/>
</dbReference>
<evidence type="ECO:0000313" key="5">
    <source>
        <dbReference type="Proteomes" id="UP000036756"/>
    </source>
</evidence>
<dbReference type="HAMAP" id="MF_01678">
    <property type="entry name" value="Salvage_MtnA"/>
    <property type="match status" value="1"/>
</dbReference>
<keyword evidence="5" id="KW-1185">Reference proteome</keyword>
<feature type="binding site" evidence="3">
    <location>
        <position position="95"/>
    </location>
    <ligand>
        <name>substrate</name>
    </ligand>
</feature>
<name>A0A0J8DE05_CLOCY</name>
<keyword evidence="1 3" id="KW-0413">Isomerase</keyword>
<sequence>MENIQGIKSVYLDDEKNIVVILDQTLLPREKVFLEVDKIEDLYEAIHSLRVRGAPAIGIAAAYGVYLFTKLVEAGDFESLYEAFKKNKDYIESSRPTAVNLSWALKRMENRLISEKDKKVDEIKLALLDEANQIREEDEAVCKAIGENALTLLKDGYGLLTHCNPGGIATAKYGTALAPIFLGLERGVNFKVFVDETRPLLQGARLTAWELHESGVDTTLICDNMAATVMNQGKVNAVLVGCDRVALNGDSANKIGTMPLAIVAKHFNIPFYVCAPISTIDISCKDENDIEIEIRNGDEITEKWYENRVAPKGVKTYNPCFDVTPNNLITAIITEKGIIYPPFHEGIKKLFEGDK</sequence>
<reference evidence="4 5" key="1">
    <citation type="submission" date="2015-06" db="EMBL/GenBank/DDBJ databases">
        <title>Draft genome sequence of the purine-degrading Clostridium cylindrosporum HC-1 (DSM 605).</title>
        <authorList>
            <person name="Poehlein A."/>
            <person name="Schiel-Bengelsdorf B."/>
            <person name="Bengelsdorf F."/>
            <person name="Daniel R."/>
            <person name="Duerre P."/>
        </authorList>
    </citation>
    <scope>NUCLEOTIDE SEQUENCE [LARGE SCALE GENOMIC DNA]</scope>
    <source>
        <strain evidence="4 5">DSM 605</strain>
    </source>
</reference>
<dbReference type="Gene3D" id="1.20.120.420">
    <property type="entry name" value="translation initiation factor eif-2b, domain 1"/>
    <property type="match status" value="1"/>
</dbReference>
<evidence type="ECO:0000256" key="1">
    <source>
        <dbReference type="ARBA" id="ARBA00023235"/>
    </source>
</evidence>
<accession>A0A0J8DE05</accession>
<dbReference type="Gene3D" id="3.40.50.10470">
    <property type="entry name" value="Translation initiation factor eif-2b, domain 2"/>
    <property type="match status" value="1"/>
</dbReference>
<dbReference type="InterPro" id="IPR005251">
    <property type="entry name" value="IF-M1Pi"/>
</dbReference>
<dbReference type="EC" id="5.3.1.23" evidence="3"/>
<dbReference type="FunFam" id="1.20.120.420:FF:000003">
    <property type="entry name" value="Methylthioribose-1-phosphate isomerase"/>
    <property type="match status" value="1"/>
</dbReference>
<evidence type="ECO:0000256" key="3">
    <source>
        <dbReference type="HAMAP-Rule" id="MF_01678"/>
    </source>
</evidence>
<dbReference type="PANTHER" id="PTHR43475">
    <property type="entry name" value="METHYLTHIORIBOSE-1-PHOSPHATE ISOMERASE"/>
    <property type="match status" value="1"/>
</dbReference>
<dbReference type="OrthoDB" id="9803436at2"/>
<comment type="similarity">
    <text evidence="3">Belongs to the EIF-2B alpha/beta/delta subunits family. MtnA subfamily.</text>
</comment>
<comment type="catalytic activity">
    <reaction evidence="2 3">
        <text>5-(methylsulfanyl)-alpha-D-ribose 1-phosphate = 5-(methylsulfanyl)-D-ribulose 1-phosphate</text>
        <dbReference type="Rhea" id="RHEA:19989"/>
        <dbReference type="ChEBI" id="CHEBI:58533"/>
        <dbReference type="ChEBI" id="CHEBI:58548"/>
        <dbReference type="EC" id="5.3.1.23"/>
    </reaction>
</comment>
<dbReference type="GO" id="GO:0046523">
    <property type="term" value="F:S-methyl-5-thioribose-1-phosphate isomerase activity"/>
    <property type="evidence" value="ECO:0007669"/>
    <property type="project" value="UniProtKB-UniRule"/>
</dbReference>
<dbReference type="PANTHER" id="PTHR43475:SF1">
    <property type="entry name" value="METHYLTHIORIBOSE-1-PHOSPHATE ISOMERASE"/>
    <property type="match status" value="1"/>
</dbReference>
<dbReference type="NCBIfam" id="TIGR00524">
    <property type="entry name" value="eIF-2B_rel"/>
    <property type="match status" value="1"/>
</dbReference>
<dbReference type="InterPro" id="IPR000649">
    <property type="entry name" value="IF-2B-related"/>
</dbReference>
<keyword evidence="3" id="KW-0028">Amino-acid biosynthesis</keyword>
<dbReference type="Proteomes" id="UP000036756">
    <property type="component" value="Unassembled WGS sequence"/>
</dbReference>
<feature type="binding site" evidence="3">
    <location>
        <begin position="52"/>
        <end position="54"/>
    </location>
    <ligand>
        <name>substrate</name>
    </ligand>
</feature>
<dbReference type="STRING" id="1121307.CLCY_12c00310"/>
<dbReference type="InterPro" id="IPR037171">
    <property type="entry name" value="NagB/RpiA_transferase-like"/>
</dbReference>
<feature type="binding site" evidence="3">
    <location>
        <begin position="253"/>
        <end position="254"/>
    </location>
    <ligand>
        <name>substrate</name>
    </ligand>
</feature>
<dbReference type="NCBIfam" id="TIGR00512">
    <property type="entry name" value="salvage_mtnA"/>
    <property type="match status" value="1"/>
</dbReference>
<dbReference type="PATRIC" id="fig|1121307.3.peg.247"/>
<evidence type="ECO:0000313" key="4">
    <source>
        <dbReference type="EMBL" id="KMT22448.1"/>
    </source>
</evidence>
<protein>
    <recommendedName>
        <fullName evidence="3">Methylthioribose-1-phosphate isomerase</fullName>
        <shortName evidence="3">M1Pi</shortName>
        <shortName evidence="3">MTR-1-P isomerase</shortName>
        <ecNumber evidence="3">5.3.1.23</ecNumber>
    </recommendedName>
    <alternativeName>
        <fullName evidence="3">S-methyl-5-thioribose-1-phosphate isomerase</fullName>
    </alternativeName>
</protein>
<evidence type="ECO:0000256" key="2">
    <source>
        <dbReference type="ARBA" id="ARBA00052401"/>
    </source>
</evidence>
<keyword evidence="3" id="KW-0486">Methionine biosynthesis</keyword>
<dbReference type="Pfam" id="PF01008">
    <property type="entry name" value="IF-2B"/>
    <property type="match status" value="1"/>
</dbReference>
<comment type="caution">
    <text evidence="4">The sequence shown here is derived from an EMBL/GenBank/DDBJ whole genome shotgun (WGS) entry which is preliminary data.</text>
</comment>
<feature type="site" description="Transition state stabilizer" evidence="3">
    <location>
        <position position="163"/>
    </location>
</feature>
<dbReference type="GO" id="GO:0019509">
    <property type="term" value="P:L-methionine salvage from methylthioadenosine"/>
    <property type="evidence" value="ECO:0007669"/>
    <property type="project" value="UniProtKB-UniRule"/>
</dbReference>
<comment type="function">
    <text evidence="3">Catalyzes the interconversion of methylthioribose-1-phosphate (MTR-1-P) into methylthioribulose-1-phosphate (MTRu-1-P).</text>
</comment>
<organism evidence="4 5">
    <name type="scientific">Clostridium cylindrosporum DSM 605</name>
    <dbReference type="NCBI Taxonomy" id="1121307"/>
    <lineage>
        <taxon>Bacteria</taxon>
        <taxon>Bacillati</taxon>
        <taxon>Bacillota</taxon>
        <taxon>Clostridia</taxon>
        <taxon>Eubacteriales</taxon>
        <taxon>Clostridiaceae</taxon>
        <taxon>Clostridium</taxon>
    </lineage>
</organism>
<dbReference type="InterPro" id="IPR011559">
    <property type="entry name" value="Initiation_fac_2B_a/b/d"/>
</dbReference>
<dbReference type="AlphaFoldDB" id="A0A0J8DE05"/>
<comment type="pathway">
    <text evidence="3">Amino-acid biosynthesis; L-methionine biosynthesis via salvage pathway; L-methionine from S-methyl-5-thio-alpha-D-ribose 1-phosphate: step 1/6.</text>
</comment>
<dbReference type="SUPFAM" id="SSF100950">
    <property type="entry name" value="NagB/RpiA/CoA transferase-like"/>
    <property type="match status" value="1"/>
</dbReference>